<evidence type="ECO:0000259" key="3">
    <source>
        <dbReference type="PROSITE" id="PS51339"/>
    </source>
</evidence>
<dbReference type="InterPro" id="IPR029021">
    <property type="entry name" value="Prot-tyrosine_phosphatase-like"/>
</dbReference>
<feature type="compositionally biased region" description="Polar residues" evidence="2">
    <location>
        <begin position="685"/>
        <end position="698"/>
    </location>
</feature>
<protein>
    <recommendedName>
        <fullName evidence="3">Myotubularin phosphatase domain-containing protein</fullName>
    </recommendedName>
</protein>
<feature type="region of interest" description="Disordered" evidence="2">
    <location>
        <begin position="684"/>
        <end position="703"/>
    </location>
</feature>
<accession>A0A914B6Y8</accession>
<dbReference type="GO" id="GO:0046856">
    <property type="term" value="P:phosphatidylinositol dephosphorylation"/>
    <property type="evidence" value="ECO:0007669"/>
    <property type="project" value="TreeGrafter"/>
</dbReference>
<dbReference type="InterPro" id="IPR011993">
    <property type="entry name" value="PH-like_dom_sf"/>
</dbReference>
<feature type="compositionally biased region" description="Basic and acidic residues" evidence="2">
    <location>
        <begin position="223"/>
        <end position="236"/>
    </location>
</feature>
<dbReference type="OrthoDB" id="271628at2759"/>
<proteinExistence type="inferred from homology"/>
<evidence type="ECO:0000313" key="5">
    <source>
        <dbReference type="Proteomes" id="UP000887568"/>
    </source>
</evidence>
<dbReference type="GeneID" id="119740606"/>
<dbReference type="Pfam" id="PF12578">
    <property type="entry name" value="3-PAP"/>
    <property type="match status" value="1"/>
</dbReference>
<dbReference type="GO" id="GO:0016020">
    <property type="term" value="C:membrane"/>
    <property type="evidence" value="ECO:0007669"/>
    <property type="project" value="TreeGrafter"/>
</dbReference>
<dbReference type="Proteomes" id="UP000887568">
    <property type="component" value="Unplaced"/>
</dbReference>
<dbReference type="GO" id="GO:0005737">
    <property type="term" value="C:cytoplasm"/>
    <property type="evidence" value="ECO:0007669"/>
    <property type="project" value="TreeGrafter"/>
</dbReference>
<dbReference type="SUPFAM" id="SSF50729">
    <property type="entry name" value="PH domain-like"/>
    <property type="match status" value="1"/>
</dbReference>
<feature type="domain" description="Myotubularin phosphatase" evidence="3">
    <location>
        <begin position="281"/>
        <end position="722"/>
    </location>
</feature>
<name>A0A914B6Y8_PATMI</name>
<organism evidence="4 5">
    <name type="scientific">Patiria miniata</name>
    <name type="common">Bat star</name>
    <name type="synonym">Asterina miniata</name>
    <dbReference type="NCBI Taxonomy" id="46514"/>
    <lineage>
        <taxon>Eukaryota</taxon>
        <taxon>Metazoa</taxon>
        <taxon>Echinodermata</taxon>
        <taxon>Eleutherozoa</taxon>
        <taxon>Asterozoa</taxon>
        <taxon>Asteroidea</taxon>
        <taxon>Valvatacea</taxon>
        <taxon>Valvatida</taxon>
        <taxon>Asterinidae</taxon>
        <taxon>Patiria</taxon>
    </lineage>
</organism>
<sequence>MSKNEKPTFKSYLHSSVYVEPKKVKTKDKGPTFQLHAPADNDNNYEELKPPEAFVHEGEIIIGQAHNVLKFDSFSGLNKGISGSLYCTNFKISFVSANRPNHHLIELDRKNQLFKENDIPLTCVDTIFQVSSSKRKQLLPGSSASRSMKMVEIKCKNFKVHTFSFKFTNKGQIKSVMTTILHYAVITSPRRLFAFFFEPLSPSSSSSSSSSPSSPSKSNNHSPEPKSLKSTKEWKSMNKKTPKLVAAVYRPTSQRLSAVPAASDIPEKTQPTERVGWTPEFRGAEDWENEMKRTGARNLRVTSFNEDFQSSDSLPQYIVVPSVVSDGELKRAAPNFEQNRVPMWCWSHRNGSMLMRMTPRLNTQQLDHEIRMLESITLIHPSKAQPNILDLAQLCPSYRDIQASFQKLHELCMPAQNQKNLKEFWSNDKDWYSNLDATKWMQSISMCMTAAVTAATTIYQNEQTVVLREPEGLDTSCIVASLVQIILDPYFRTQLGFQSLVQREWVIAGHPFQKRCGHLTPKKEGDEAPSFLLFLDCVNQMMQQFPSAFEFTDTYLITLWDSTFAGIFGTFLFNREQEHYRLCVQEVDTPVRLATVWSWTLQYSREDQALFNNPMYIAKQILADKVPGFRSSNQSEVDYSEGCNPSMYRFRARTAKRTLLDARYGSKSQDDLSRSTPVHLRDKNLNINGANSTGNGRSSEVDPNMIIPQTGPPFIKFWTQCYLRWLPSAHIVCGGNPLVYKQHCQVVDEIQQLKDKLERLRARKMNDVVRRPKRESRLYFTYEENARNQGLLTSAFPFSISDLSLIGGDRRSFLGTPLARFLRGQSLMQSDMHTLTVNDVEASDEVEM</sequence>
<dbReference type="OMA" id="FLACHAF"/>
<dbReference type="EnsemblMetazoa" id="XM_038215965.1">
    <property type="protein sequence ID" value="XP_038071893.1"/>
    <property type="gene ID" value="LOC119740606"/>
</dbReference>
<dbReference type="InterPro" id="IPR022587">
    <property type="entry name" value="MTMR12-like_C"/>
</dbReference>
<dbReference type="PANTHER" id="PTHR10807">
    <property type="entry name" value="MYOTUBULARIN-RELATED"/>
    <property type="match status" value="1"/>
</dbReference>
<dbReference type="PANTHER" id="PTHR10807:SF110">
    <property type="entry name" value="FI17948P1"/>
    <property type="match status" value="1"/>
</dbReference>
<dbReference type="AlphaFoldDB" id="A0A914B6Y8"/>
<dbReference type="CDD" id="cd14537">
    <property type="entry name" value="PTP-MTMR10-like"/>
    <property type="match status" value="1"/>
</dbReference>
<feature type="compositionally biased region" description="Low complexity" evidence="2">
    <location>
        <begin position="204"/>
        <end position="222"/>
    </location>
</feature>
<feature type="region of interest" description="Disordered" evidence="2">
    <location>
        <begin position="204"/>
        <end position="237"/>
    </location>
</feature>
<dbReference type="RefSeq" id="XP_038071893.1">
    <property type="nucleotide sequence ID" value="XM_038215965.1"/>
</dbReference>
<evidence type="ECO:0000256" key="2">
    <source>
        <dbReference type="SAM" id="MobiDB-lite"/>
    </source>
</evidence>
<comment type="similarity">
    <text evidence="1">Belongs to the protein-tyrosine phosphatase family. Non-receptor class myotubularin subfamily.</text>
</comment>
<dbReference type="SUPFAM" id="SSF52799">
    <property type="entry name" value="(Phosphotyrosine protein) phosphatases II"/>
    <property type="match status" value="1"/>
</dbReference>
<keyword evidence="5" id="KW-1185">Reference proteome</keyword>
<dbReference type="InterPro" id="IPR010569">
    <property type="entry name" value="Myotubularin-like_Pase_dom"/>
</dbReference>
<evidence type="ECO:0000256" key="1">
    <source>
        <dbReference type="ARBA" id="ARBA00007471"/>
    </source>
</evidence>
<evidence type="ECO:0000313" key="4">
    <source>
        <dbReference type="EnsemblMetazoa" id="XP_038071893.1"/>
    </source>
</evidence>
<dbReference type="Pfam" id="PF06602">
    <property type="entry name" value="Myotub-related"/>
    <property type="match status" value="2"/>
</dbReference>
<reference evidence="4" key="1">
    <citation type="submission" date="2022-11" db="UniProtKB">
        <authorList>
            <consortium name="EnsemblMetazoa"/>
        </authorList>
    </citation>
    <scope>IDENTIFICATION</scope>
</reference>
<feature type="region of interest" description="Disordered" evidence="2">
    <location>
        <begin position="23"/>
        <end position="45"/>
    </location>
</feature>
<dbReference type="InterPro" id="IPR030564">
    <property type="entry name" value="Myotubularin"/>
</dbReference>
<dbReference type="PROSITE" id="PS51339">
    <property type="entry name" value="PPASE_MYOTUBULARIN"/>
    <property type="match status" value="1"/>
</dbReference>
<dbReference type="Gene3D" id="2.30.29.30">
    <property type="entry name" value="Pleckstrin-homology domain (PH domain)/Phosphotyrosine-binding domain (PTB)"/>
    <property type="match status" value="1"/>
</dbReference>